<dbReference type="RefSeq" id="WP_179445077.1">
    <property type="nucleotide sequence ID" value="NZ_JACBZS010000001.1"/>
</dbReference>
<organism evidence="3 4">
    <name type="scientific">Naumannella cuiyingiana</name>
    <dbReference type="NCBI Taxonomy" id="1347891"/>
    <lineage>
        <taxon>Bacteria</taxon>
        <taxon>Bacillati</taxon>
        <taxon>Actinomycetota</taxon>
        <taxon>Actinomycetes</taxon>
        <taxon>Propionibacteriales</taxon>
        <taxon>Propionibacteriaceae</taxon>
        <taxon>Naumannella</taxon>
    </lineage>
</organism>
<keyword evidence="3" id="KW-0808">Transferase</keyword>
<evidence type="ECO:0000259" key="2">
    <source>
        <dbReference type="Pfam" id="PF21922"/>
    </source>
</evidence>
<gene>
    <name evidence="3" type="ORF">GGQ54_001787</name>
</gene>
<dbReference type="GO" id="GO:0071972">
    <property type="term" value="F:peptidoglycan L,D-transpeptidase activity"/>
    <property type="evidence" value="ECO:0007669"/>
    <property type="project" value="TreeGrafter"/>
</dbReference>
<dbReference type="Pfam" id="PF00905">
    <property type="entry name" value="Transpeptidase"/>
    <property type="match status" value="1"/>
</dbReference>
<sequence>MNRPIRRVSVVAMIMFALLLANATYTVLVREGTLNADPANRRARDSEFGQDRGPILAVGPTELAITEPVDDQYGYQRVYPDDPEIYAPVTGYYSYDHARTALENSYNTELAGTDDSLFIRRLMDTITGQKPTGATVETTINPAAQRAAWEGLDGRKGAVVAMNPQTGEVLAMVSSPSYDPNEIASHDIADANAAWTRLNDDPDRPLANRGAREIYPPGSTFKLVTAAAALEDGMNPDTQVDSPDKLTLPQTNTQLGNDTNCGGTRITIDQALRVSCNTAFANLGLQLGDDKLRDQASRFGFGSRPLPELAAAASRYPDDPNAPQTALSAIGQGDVAASPLQMTMVTAGIANGGKVMDPYLVSTVRGEDLSVISQKRPSVRSTAMSEDNARALREMMVNVVEDGTGSNAQISGIGVGGKTGTAQTTPERPPYAWFTAFAPADNPTVAVTVFIEEADIPRNDIAGGRLAAPIAKDVMEAVLR</sequence>
<dbReference type="InterPro" id="IPR050515">
    <property type="entry name" value="Beta-lactam/transpept"/>
</dbReference>
<dbReference type="PANTHER" id="PTHR30627:SF24">
    <property type="entry name" value="PENICILLIN-BINDING PROTEIN 4B"/>
    <property type="match status" value="1"/>
</dbReference>
<dbReference type="GO" id="GO:0016757">
    <property type="term" value="F:glycosyltransferase activity"/>
    <property type="evidence" value="ECO:0007669"/>
    <property type="project" value="UniProtKB-KW"/>
</dbReference>
<dbReference type="GO" id="GO:0005886">
    <property type="term" value="C:plasma membrane"/>
    <property type="evidence" value="ECO:0007669"/>
    <property type="project" value="TreeGrafter"/>
</dbReference>
<dbReference type="Proteomes" id="UP000527616">
    <property type="component" value="Unassembled WGS sequence"/>
</dbReference>
<reference evidence="3 4" key="1">
    <citation type="submission" date="2020-07" db="EMBL/GenBank/DDBJ databases">
        <title>Sequencing the genomes of 1000 actinobacteria strains.</title>
        <authorList>
            <person name="Klenk H.-P."/>
        </authorList>
    </citation>
    <scope>NUCLEOTIDE SEQUENCE [LARGE SCALE GENOMIC DNA]</scope>
    <source>
        <strain evidence="3 4">DSM 103164</strain>
    </source>
</reference>
<protein>
    <submittedName>
        <fullName evidence="3">Peptidoglycan glycosyltransferase</fullName>
        <ecNumber evidence="3">2.4.1.129</ecNumber>
    </submittedName>
</protein>
<dbReference type="Gene3D" id="3.90.1310.10">
    <property type="entry name" value="Penicillin-binding protein 2a (Domain 2)"/>
    <property type="match status" value="1"/>
</dbReference>
<dbReference type="EMBL" id="JACBZS010000001">
    <property type="protein sequence ID" value="NYI71227.1"/>
    <property type="molecule type" value="Genomic_DNA"/>
</dbReference>
<comment type="caution">
    <text evidence="3">The sequence shown here is derived from an EMBL/GenBank/DDBJ whole genome shotgun (WGS) entry which is preliminary data.</text>
</comment>
<feature type="domain" description="Penicillin binding protein A dimerisation" evidence="2">
    <location>
        <begin position="52"/>
        <end position="136"/>
    </location>
</feature>
<proteinExistence type="predicted"/>
<dbReference type="SUPFAM" id="SSF56601">
    <property type="entry name" value="beta-lactamase/transpeptidase-like"/>
    <property type="match status" value="1"/>
</dbReference>
<dbReference type="Pfam" id="PF21922">
    <property type="entry name" value="PBP_dimer_2"/>
    <property type="match status" value="1"/>
</dbReference>
<dbReference type="GO" id="GO:0071555">
    <property type="term" value="P:cell wall organization"/>
    <property type="evidence" value="ECO:0007669"/>
    <property type="project" value="TreeGrafter"/>
</dbReference>
<dbReference type="AlphaFoldDB" id="A0A7Z0IL74"/>
<name>A0A7Z0IL74_9ACTN</name>
<evidence type="ECO:0000259" key="1">
    <source>
        <dbReference type="Pfam" id="PF00905"/>
    </source>
</evidence>
<dbReference type="GO" id="GO:0008658">
    <property type="term" value="F:penicillin binding"/>
    <property type="evidence" value="ECO:0007669"/>
    <property type="project" value="InterPro"/>
</dbReference>
<dbReference type="Gene3D" id="3.40.710.10">
    <property type="entry name" value="DD-peptidase/beta-lactamase superfamily"/>
    <property type="match status" value="1"/>
</dbReference>
<dbReference type="InterPro" id="IPR001460">
    <property type="entry name" value="PCN-bd_Tpept"/>
</dbReference>
<evidence type="ECO:0000313" key="3">
    <source>
        <dbReference type="EMBL" id="NYI71227.1"/>
    </source>
</evidence>
<dbReference type="EC" id="2.4.1.129" evidence="3"/>
<feature type="domain" description="Penicillin-binding protein transpeptidase" evidence="1">
    <location>
        <begin position="157"/>
        <end position="476"/>
    </location>
</feature>
<evidence type="ECO:0000313" key="4">
    <source>
        <dbReference type="Proteomes" id="UP000527616"/>
    </source>
</evidence>
<accession>A0A7Z0IL74</accession>
<keyword evidence="3" id="KW-0328">Glycosyltransferase</keyword>
<dbReference type="PANTHER" id="PTHR30627">
    <property type="entry name" value="PEPTIDOGLYCAN D,D-TRANSPEPTIDASE"/>
    <property type="match status" value="1"/>
</dbReference>
<dbReference type="InterPro" id="IPR054120">
    <property type="entry name" value="PBPA_dimer"/>
</dbReference>
<keyword evidence="4" id="KW-1185">Reference proteome</keyword>
<dbReference type="InterPro" id="IPR012338">
    <property type="entry name" value="Beta-lactam/transpept-like"/>
</dbReference>